<dbReference type="EMBL" id="BGZK01002532">
    <property type="protein sequence ID" value="GBP94670.1"/>
    <property type="molecule type" value="Genomic_DNA"/>
</dbReference>
<feature type="compositionally biased region" description="Basic and acidic residues" evidence="1">
    <location>
        <begin position="96"/>
        <end position="110"/>
    </location>
</feature>
<gene>
    <name evidence="2" type="ORF">EVAR_69784_1</name>
</gene>
<comment type="caution">
    <text evidence="2">The sequence shown here is derived from an EMBL/GenBank/DDBJ whole genome shotgun (WGS) entry which is preliminary data.</text>
</comment>
<reference evidence="2 3" key="1">
    <citation type="journal article" date="2019" name="Commun. Biol.">
        <title>The bagworm genome reveals a unique fibroin gene that provides high tensile strength.</title>
        <authorList>
            <person name="Kono N."/>
            <person name="Nakamura H."/>
            <person name="Ohtoshi R."/>
            <person name="Tomita M."/>
            <person name="Numata K."/>
            <person name="Arakawa K."/>
        </authorList>
    </citation>
    <scope>NUCLEOTIDE SEQUENCE [LARGE SCALE GENOMIC DNA]</scope>
</reference>
<feature type="compositionally biased region" description="Basic and acidic residues" evidence="1">
    <location>
        <begin position="66"/>
        <end position="78"/>
    </location>
</feature>
<name>A0A4C2A3A6_EUMVA</name>
<keyword evidence="3" id="KW-1185">Reference proteome</keyword>
<dbReference type="AlphaFoldDB" id="A0A4C2A3A6"/>
<evidence type="ECO:0000313" key="3">
    <source>
        <dbReference type="Proteomes" id="UP000299102"/>
    </source>
</evidence>
<sequence>MDGELIFSSFELIHVNLNPTLVFDCVPSCSFDSDLIPTFVFDSISVLNFGPGHAFLSDCDPVSGQKEGRSGEKSDKVGTPRPRNLKKVGRSNDTILFHEPHSSNETDAEARAAPAPACSSLKERSRLFTRAGRTLRTATSAPPRGAGKLLNFP</sequence>
<feature type="region of interest" description="Disordered" evidence="1">
    <location>
        <begin position="133"/>
        <end position="153"/>
    </location>
</feature>
<protein>
    <submittedName>
        <fullName evidence="2">Uncharacterized protein</fullName>
    </submittedName>
</protein>
<dbReference type="Proteomes" id="UP000299102">
    <property type="component" value="Unassembled WGS sequence"/>
</dbReference>
<evidence type="ECO:0000313" key="2">
    <source>
        <dbReference type="EMBL" id="GBP94670.1"/>
    </source>
</evidence>
<organism evidence="2 3">
    <name type="scientific">Eumeta variegata</name>
    <name type="common">Bagworm moth</name>
    <name type="synonym">Eumeta japonica</name>
    <dbReference type="NCBI Taxonomy" id="151549"/>
    <lineage>
        <taxon>Eukaryota</taxon>
        <taxon>Metazoa</taxon>
        <taxon>Ecdysozoa</taxon>
        <taxon>Arthropoda</taxon>
        <taxon>Hexapoda</taxon>
        <taxon>Insecta</taxon>
        <taxon>Pterygota</taxon>
        <taxon>Neoptera</taxon>
        <taxon>Endopterygota</taxon>
        <taxon>Lepidoptera</taxon>
        <taxon>Glossata</taxon>
        <taxon>Ditrysia</taxon>
        <taxon>Tineoidea</taxon>
        <taxon>Psychidae</taxon>
        <taxon>Oiketicinae</taxon>
        <taxon>Eumeta</taxon>
    </lineage>
</organism>
<accession>A0A4C2A3A6</accession>
<feature type="region of interest" description="Disordered" evidence="1">
    <location>
        <begin position="60"/>
        <end position="117"/>
    </location>
</feature>
<proteinExistence type="predicted"/>
<evidence type="ECO:0000256" key="1">
    <source>
        <dbReference type="SAM" id="MobiDB-lite"/>
    </source>
</evidence>